<dbReference type="Pfam" id="PF04214">
    <property type="entry name" value="DUF411"/>
    <property type="match status" value="1"/>
</dbReference>
<dbReference type="PROSITE" id="PS51318">
    <property type="entry name" value="TAT"/>
    <property type="match status" value="1"/>
</dbReference>
<dbReference type="InterPro" id="IPR007332">
    <property type="entry name" value="DUF411"/>
</dbReference>
<protein>
    <recommendedName>
        <fullName evidence="5">Metal-binding protein</fullName>
    </recommendedName>
</protein>
<proteinExistence type="predicted"/>
<sequence length="177" mass="18583">MQPNLTISRRALLVGLAAAPLALSALPVVAAQSLPKMTVTKDPSCGCCGAWVDHVRKAGFPVEVIESAEVNRLKVRLGVPQALASCHTAEIGGYVVEGHVPADAIKRLLAERPQAKGLAVPGMPVGSPGHGGRGRRGRHLRRRPVRARRPDDVRALPGQSPGLMPRVAGSCPAKDMP</sequence>
<keyword evidence="2" id="KW-0732">Signal</keyword>
<feature type="chain" id="PRO_5016884330" description="Metal-binding protein" evidence="2">
    <location>
        <begin position="31"/>
        <end position="177"/>
    </location>
</feature>
<evidence type="ECO:0000313" key="3">
    <source>
        <dbReference type="EMBL" id="RDI57162.1"/>
    </source>
</evidence>
<evidence type="ECO:0008006" key="5">
    <source>
        <dbReference type="Google" id="ProtNLM"/>
    </source>
</evidence>
<evidence type="ECO:0000256" key="1">
    <source>
        <dbReference type="SAM" id="MobiDB-lite"/>
    </source>
</evidence>
<dbReference type="EMBL" id="QQBB01000007">
    <property type="protein sequence ID" value="RDI57162.1"/>
    <property type="molecule type" value="Genomic_DNA"/>
</dbReference>
<comment type="caution">
    <text evidence="3">The sequence shown here is derived from an EMBL/GenBank/DDBJ whole genome shotgun (WGS) entry which is preliminary data.</text>
</comment>
<keyword evidence="4" id="KW-1185">Reference proteome</keyword>
<feature type="compositionally biased region" description="Basic residues" evidence="1">
    <location>
        <begin position="132"/>
        <end position="147"/>
    </location>
</feature>
<evidence type="ECO:0000256" key="2">
    <source>
        <dbReference type="SAM" id="SignalP"/>
    </source>
</evidence>
<evidence type="ECO:0000313" key="4">
    <source>
        <dbReference type="Proteomes" id="UP000254925"/>
    </source>
</evidence>
<gene>
    <name evidence="3" type="ORF">DES45_10779</name>
</gene>
<feature type="signal peptide" evidence="2">
    <location>
        <begin position="1"/>
        <end position="30"/>
    </location>
</feature>
<reference evidence="3 4" key="1">
    <citation type="submission" date="2018-07" db="EMBL/GenBank/DDBJ databases">
        <title>Genomic Encyclopedia of Type Strains, Phase IV (KMG-IV): sequencing the most valuable type-strain genomes for metagenomic binning, comparative biology and taxonomic classification.</title>
        <authorList>
            <person name="Goeker M."/>
        </authorList>
    </citation>
    <scope>NUCLEOTIDE SEQUENCE [LARGE SCALE GENOMIC DNA]</scope>
    <source>
        <strain evidence="3 4">DSM 14364</strain>
    </source>
</reference>
<feature type="region of interest" description="Disordered" evidence="1">
    <location>
        <begin position="117"/>
        <end position="177"/>
    </location>
</feature>
<name>A0A370HHQ9_9HYPH</name>
<dbReference type="InterPro" id="IPR006311">
    <property type="entry name" value="TAT_signal"/>
</dbReference>
<organism evidence="3 4">
    <name type="scientific">Microvirga subterranea</name>
    <dbReference type="NCBI Taxonomy" id="186651"/>
    <lineage>
        <taxon>Bacteria</taxon>
        <taxon>Pseudomonadati</taxon>
        <taxon>Pseudomonadota</taxon>
        <taxon>Alphaproteobacteria</taxon>
        <taxon>Hyphomicrobiales</taxon>
        <taxon>Methylobacteriaceae</taxon>
        <taxon>Microvirga</taxon>
    </lineage>
</organism>
<dbReference type="AlphaFoldDB" id="A0A370HHQ9"/>
<accession>A0A370HHQ9</accession>
<dbReference type="Proteomes" id="UP000254925">
    <property type="component" value="Unassembled WGS sequence"/>
</dbReference>